<dbReference type="Gene3D" id="1.10.3720.10">
    <property type="entry name" value="MetI-like"/>
    <property type="match status" value="1"/>
</dbReference>
<evidence type="ECO:0000256" key="4">
    <source>
        <dbReference type="ARBA" id="ARBA00022692"/>
    </source>
</evidence>
<evidence type="ECO:0000256" key="5">
    <source>
        <dbReference type="ARBA" id="ARBA00022989"/>
    </source>
</evidence>
<keyword evidence="2 7" id="KW-0813">Transport</keyword>
<dbReference type="CDD" id="cd06261">
    <property type="entry name" value="TM_PBP2"/>
    <property type="match status" value="1"/>
</dbReference>
<keyword evidence="6 7" id="KW-0472">Membrane</keyword>
<evidence type="ECO:0000256" key="6">
    <source>
        <dbReference type="ARBA" id="ARBA00023136"/>
    </source>
</evidence>
<dbReference type="SUPFAM" id="SSF161098">
    <property type="entry name" value="MetI-like"/>
    <property type="match status" value="1"/>
</dbReference>
<dbReference type="EMBL" id="CPZJ01000003">
    <property type="protein sequence ID" value="CNF27247.1"/>
    <property type="molecule type" value="Genomic_DNA"/>
</dbReference>
<proteinExistence type="inferred from homology"/>
<feature type="transmembrane region" description="Helical" evidence="7">
    <location>
        <begin position="241"/>
        <end position="261"/>
    </location>
</feature>
<evidence type="ECO:0000313" key="10">
    <source>
        <dbReference type="Proteomes" id="UP000038750"/>
    </source>
</evidence>
<dbReference type="PROSITE" id="PS50928">
    <property type="entry name" value="ABC_TM1"/>
    <property type="match status" value="1"/>
</dbReference>
<evidence type="ECO:0000256" key="3">
    <source>
        <dbReference type="ARBA" id="ARBA00022519"/>
    </source>
</evidence>
<name>A0A0T9LUX7_YERIN</name>
<dbReference type="Proteomes" id="UP000038750">
    <property type="component" value="Unassembled WGS sequence"/>
</dbReference>
<keyword evidence="3" id="KW-0997">Cell inner membrane</keyword>
<feature type="transmembrane region" description="Helical" evidence="7">
    <location>
        <begin position="195"/>
        <end position="221"/>
    </location>
</feature>
<dbReference type="AlphaFoldDB" id="A0A0T9LUX7"/>
<evidence type="ECO:0000313" key="9">
    <source>
        <dbReference type="EMBL" id="CNF27247.1"/>
    </source>
</evidence>
<dbReference type="InterPro" id="IPR000515">
    <property type="entry name" value="MetI-like"/>
</dbReference>
<gene>
    <name evidence="9" type="primary">yehW</name>
    <name evidence="9" type="ORF">ERS008530_00805</name>
</gene>
<dbReference type="Pfam" id="PF00528">
    <property type="entry name" value="BPD_transp_1"/>
    <property type="match status" value="1"/>
</dbReference>
<feature type="transmembrane region" description="Helical" evidence="7">
    <location>
        <begin position="146"/>
        <end position="166"/>
    </location>
</feature>
<sequence length="282" mass="30345">MKPNTAHTRDTIPTRDKTAITFSWAVAYVSRWLRDPLCWALLLLTGLVFGMTSLHGFFAALFPDLDRPVYLQDTFWSLVVAHVLLVLVSSIIAVLIGVSAGIAVTRPKGKEFRSVVETVVAMGQTFPPVAVLAIAVPVMGFSEKPAIIALVLYGLLPILQGTITGIESVSRGIHEVAEGVGMSARQILWQVELPLAAPVIVAGIRTSVIINIGTAAIASTVGTKTLGSPIIIGLSGFNTAYVIQGAVVVALLAIITDMIFARWARRLSRWREFQSLPIARHD</sequence>
<comment type="subcellular location">
    <subcellularLocation>
        <location evidence="1">Cell inner membrane</location>
        <topology evidence="1">Multi-pass membrane protein</topology>
    </subcellularLocation>
    <subcellularLocation>
        <location evidence="7">Cell membrane</location>
        <topology evidence="7">Multi-pass membrane protein</topology>
    </subcellularLocation>
</comment>
<dbReference type="GO" id="GO:0031460">
    <property type="term" value="P:glycine betaine transport"/>
    <property type="evidence" value="ECO:0007669"/>
    <property type="project" value="UniProtKB-ARBA"/>
</dbReference>
<reference evidence="9 10" key="1">
    <citation type="submission" date="2015-03" db="EMBL/GenBank/DDBJ databases">
        <authorList>
            <person name="Murphy D."/>
        </authorList>
    </citation>
    <scope>NUCLEOTIDE SEQUENCE [LARGE SCALE GENOMIC DNA]</scope>
    <source>
        <strain evidence="9 10">BR165/97</strain>
    </source>
</reference>
<dbReference type="PANTHER" id="PTHR30177">
    <property type="entry name" value="GLYCINE BETAINE/L-PROLINE TRANSPORT SYSTEM PERMEASE PROTEIN PROW"/>
    <property type="match status" value="1"/>
</dbReference>
<keyword evidence="5 7" id="KW-1133">Transmembrane helix</keyword>
<dbReference type="GO" id="GO:0005886">
    <property type="term" value="C:plasma membrane"/>
    <property type="evidence" value="ECO:0007669"/>
    <property type="project" value="UniProtKB-SubCell"/>
</dbReference>
<evidence type="ECO:0000259" key="8">
    <source>
        <dbReference type="PROSITE" id="PS50928"/>
    </source>
</evidence>
<dbReference type="GO" id="GO:0055085">
    <property type="term" value="P:transmembrane transport"/>
    <property type="evidence" value="ECO:0007669"/>
    <property type="project" value="InterPro"/>
</dbReference>
<dbReference type="STRING" id="631.CH53_3229"/>
<accession>A0A0T9LUX7</accession>
<evidence type="ECO:0000256" key="1">
    <source>
        <dbReference type="ARBA" id="ARBA00004429"/>
    </source>
</evidence>
<keyword evidence="4 7" id="KW-0812">Transmembrane</keyword>
<dbReference type="eggNOG" id="COG1174">
    <property type="taxonomic scope" value="Bacteria"/>
</dbReference>
<protein>
    <submittedName>
        <fullName evidence="9">Putative ABC transport integral membrane subunit</fullName>
    </submittedName>
</protein>
<dbReference type="FunFam" id="1.10.3720.10:FF:000001">
    <property type="entry name" value="Glycine betaine ABC transporter, permease"/>
    <property type="match status" value="1"/>
</dbReference>
<feature type="transmembrane region" description="Helical" evidence="7">
    <location>
        <begin position="115"/>
        <end position="140"/>
    </location>
</feature>
<dbReference type="InterPro" id="IPR035906">
    <property type="entry name" value="MetI-like_sf"/>
</dbReference>
<dbReference type="InterPro" id="IPR051204">
    <property type="entry name" value="ABC_transp_perm/SBD"/>
</dbReference>
<evidence type="ECO:0000256" key="2">
    <source>
        <dbReference type="ARBA" id="ARBA00022448"/>
    </source>
</evidence>
<comment type="similarity">
    <text evidence="7">Belongs to the binding-protein-dependent transport system permease family.</text>
</comment>
<keyword evidence="3" id="KW-1003">Cell membrane</keyword>
<evidence type="ECO:0000256" key="7">
    <source>
        <dbReference type="RuleBase" id="RU363032"/>
    </source>
</evidence>
<feature type="transmembrane region" description="Helical" evidence="7">
    <location>
        <begin position="37"/>
        <end position="62"/>
    </location>
</feature>
<organism evidence="9 10">
    <name type="scientific">Yersinia intermedia</name>
    <dbReference type="NCBI Taxonomy" id="631"/>
    <lineage>
        <taxon>Bacteria</taxon>
        <taxon>Pseudomonadati</taxon>
        <taxon>Pseudomonadota</taxon>
        <taxon>Gammaproteobacteria</taxon>
        <taxon>Enterobacterales</taxon>
        <taxon>Yersiniaceae</taxon>
        <taxon>Yersinia</taxon>
    </lineage>
</organism>
<dbReference type="PANTHER" id="PTHR30177:SF32">
    <property type="entry name" value="GLYCINE BETAINE UPTAKE SYSTEM PERMEASE PROTEIN YEHW"/>
    <property type="match status" value="1"/>
</dbReference>
<feature type="domain" description="ABC transmembrane type-1" evidence="8">
    <location>
        <begin position="79"/>
        <end position="260"/>
    </location>
</feature>
<feature type="transmembrane region" description="Helical" evidence="7">
    <location>
        <begin position="74"/>
        <end position="103"/>
    </location>
</feature>